<accession>A0ACB1ACH2</accession>
<dbReference type="EMBL" id="CAVMJV010000076">
    <property type="protein sequence ID" value="CAK5089217.1"/>
    <property type="molecule type" value="Genomic_DNA"/>
</dbReference>
<keyword evidence="2" id="KW-1185">Reference proteome</keyword>
<evidence type="ECO:0000313" key="2">
    <source>
        <dbReference type="Proteomes" id="UP001497535"/>
    </source>
</evidence>
<sequence>MEKTGQIGSSLLAISETATNSTANGNTMAPGNDQKDNESKRSQNTSGYSMAGVLHFLQNECSQYELERSQWEIEKAELRVCLFYWLGGT</sequence>
<protein>
    <submittedName>
        <fullName evidence="1">Uncharacterized protein</fullName>
    </submittedName>
</protein>
<dbReference type="Proteomes" id="UP001497535">
    <property type="component" value="Unassembled WGS sequence"/>
</dbReference>
<reference evidence="1" key="1">
    <citation type="submission" date="2023-11" db="EMBL/GenBank/DDBJ databases">
        <authorList>
            <person name="Poullet M."/>
        </authorList>
    </citation>
    <scope>NUCLEOTIDE SEQUENCE</scope>
    <source>
        <strain evidence="1">E1834</strain>
    </source>
</reference>
<proteinExistence type="predicted"/>
<name>A0ACB1ACH2_MELEN</name>
<comment type="caution">
    <text evidence="1">The sequence shown here is derived from an EMBL/GenBank/DDBJ whole genome shotgun (WGS) entry which is preliminary data.</text>
</comment>
<gene>
    <name evidence="1" type="ORF">MENTE1834_LOCUS36918</name>
</gene>
<organism evidence="1 2">
    <name type="scientific">Meloidogyne enterolobii</name>
    <name type="common">Root-knot nematode worm</name>
    <name type="synonym">Meloidogyne mayaguensis</name>
    <dbReference type="NCBI Taxonomy" id="390850"/>
    <lineage>
        <taxon>Eukaryota</taxon>
        <taxon>Metazoa</taxon>
        <taxon>Ecdysozoa</taxon>
        <taxon>Nematoda</taxon>
        <taxon>Chromadorea</taxon>
        <taxon>Rhabditida</taxon>
        <taxon>Tylenchina</taxon>
        <taxon>Tylenchomorpha</taxon>
        <taxon>Tylenchoidea</taxon>
        <taxon>Meloidogynidae</taxon>
        <taxon>Meloidogyninae</taxon>
        <taxon>Meloidogyne</taxon>
    </lineage>
</organism>
<evidence type="ECO:0000313" key="1">
    <source>
        <dbReference type="EMBL" id="CAK5089217.1"/>
    </source>
</evidence>